<dbReference type="PANTHER" id="PTHR11102:SF160">
    <property type="entry name" value="ERAD-ASSOCIATED E3 UBIQUITIN-PROTEIN LIGASE COMPONENT HRD3"/>
    <property type="match status" value="1"/>
</dbReference>
<sequence>MEIEYGKLSIKHLIKIANNNDDCAQQEIVNRYMDKGLNFVILKLINIPKWDNIFEKCCLDQKYIFLLLSYYYHLDNPYGNINNDLTNKLLPIMKNETQTGNSLAQNNLGFYYFYGNGSNRNIKKGLQWFEKAANQNFIYAHCNLGLIYSNGNHVEPNYQKAMDHTLKGINLSNGISELIMAGLYRYGNGVKLDYSIAYDWYLKSAKCGNAFSQHVLFKMYEDGFYVKQNINTALYWLNIALKNYVRNIPDNIINKFLSYDVSQYIYWCLKKGLSKKIKKIFITNIKQIDQSVEKYHDNTITENNTLFENNSNDILSQCQFLIIKNKYNTIDKYSIIRLKYCDIIEKFILQIMSWFNEINNASKSKFMISCLSFIDEYNVLKIIKHQRKHNTIPYVKQHTILGQNFINFGVKNNELMDEIIECAESIINQKQNFNGDISIIEKEYENSFKSITNLFDQLYKYYDLLLNIISKQQAIRNIEFMEKNQHLFNNEQKI</sequence>
<dbReference type="EMBL" id="MG602507">
    <property type="protein sequence ID" value="AVG46767.1"/>
    <property type="molecule type" value="Genomic_DNA"/>
</dbReference>
<organism evidence="1">
    <name type="scientific">Acanthamoeba polyphaga mimivirus</name>
    <name type="common">APMV</name>
    <dbReference type="NCBI Taxonomy" id="212035"/>
    <lineage>
        <taxon>Viruses</taxon>
        <taxon>Varidnaviria</taxon>
        <taxon>Bamfordvirae</taxon>
        <taxon>Nucleocytoviricota</taxon>
        <taxon>Megaviricetes</taxon>
        <taxon>Imitervirales</taxon>
        <taxon>Mimiviridae</taxon>
        <taxon>Megamimivirinae</taxon>
        <taxon>Mimivirus</taxon>
        <taxon>Mimivirus bradfordmassiliense</taxon>
    </lineage>
</organism>
<evidence type="ECO:0000313" key="1">
    <source>
        <dbReference type="EMBL" id="AVG46767.1"/>
    </source>
</evidence>
<dbReference type="SUPFAM" id="SSF81901">
    <property type="entry name" value="HCP-like"/>
    <property type="match status" value="1"/>
</dbReference>
<dbReference type="InterPro" id="IPR050767">
    <property type="entry name" value="Sel1_AlgK"/>
</dbReference>
<reference evidence="1" key="1">
    <citation type="journal article" date="2017" name="Front. Microbiol.">
        <title>Genome Characterization of the First Mimiviruses of Lineage C Isolated in Brazil.</title>
        <authorList>
            <person name="Assis F.L."/>
            <person name="Franco-Luiz A.P.M."/>
            <person name="Dos Santos R.N."/>
            <person name="Campos F.S."/>
            <person name="Dornas F.P."/>
            <person name="Borato P.V.M."/>
            <person name="Franco A.C."/>
            <person name="Abrahao J.S."/>
            <person name="Colson P."/>
            <person name="Scola B."/>
        </authorList>
    </citation>
    <scope>NUCLEOTIDE SEQUENCE [LARGE SCALE GENOMIC DNA]</scope>
</reference>
<dbReference type="InterPro" id="IPR011990">
    <property type="entry name" value="TPR-like_helical_dom_sf"/>
</dbReference>
<name>A0A2L2DKV0_MIMIV</name>
<dbReference type="Proteomes" id="UP000280369">
    <property type="component" value="Segment"/>
</dbReference>
<protein>
    <submittedName>
        <fullName evidence="1">Sel1-like repeat-containing</fullName>
    </submittedName>
</protein>
<accession>A0A2L2DKV0</accession>
<organismHost>
    <name type="scientific">Acanthamoeba polyphaga</name>
    <name type="common">Amoeba</name>
    <dbReference type="NCBI Taxonomy" id="5757"/>
</organismHost>
<proteinExistence type="predicted"/>
<dbReference type="SMART" id="SM00671">
    <property type="entry name" value="SEL1"/>
    <property type="match status" value="4"/>
</dbReference>
<dbReference type="Pfam" id="PF08238">
    <property type="entry name" value="Sel1"/>
    <property type="match status" value="4"/>
</dbReference>
<dbReference type="PANTHER" id="PTHR11102">
    <property type="entry name" value="SEL-1-LIKE PROTEIN"/>
    <property type="match status" value="1"/>
</dbReference>
<dbReference type="Gene3D" id="1.25.40.10">
    <property type="entry name" value="Tetratricopeptide repeat domain"/>
    <property type="match status" value="1"/>
</dbReference>
<dbReference type="InterPro" id="IPR006597">
    <property type="entry name" value="Sel1-like"/>
</dbReference>